<feature type="compositionally biased region" description="Polar residues" evidence="1">
    <location>
        <begin position="29"/>
        <end position="39"/>
    </location>
</feature>
<sequence length="378" mass="42192">MTNCPYCGRELQEGENCTCETAQAMISQTTGNKDSSSEVLNEKQNNENKNVNEEIGNKNNEQTQNISEKERKNIAIASTFNDVINSTVRYCYLTVKFALAFLKNPFVFISKVIQNNDCKVGILFAILTSIFVSIQNLVLAGRGIKLIEDFIGISGLLSSYSSFKTFLYNFIILFLLYLLYCGTIKLAFMIIKESVDFKAILGAVGVSLIPIVWVVLLNLLLQFIAIWLVILIGIFGIITNTILNFWSIRTLSQNKDTTALYITATTYIVCIIVVAIVMFALANGMVGSGGVSTTSFSSNSIIGTWSDDKDTITFYSDGTFKANYYWIGGNWEIDGNKLYLTGFLTGKEGYYYKIEGDRLILEPIPGSGRGKYEFYRVK</sequence>
<feature type="transmembrane region" description="Helical" evidence="2">
    <location>
        <begin position="226"/>
        <end position="246"/>
    </location>
</feature>
<evidence type="ECO:0000256" key="1">
    <source>
        <dbReference type="SAM" id="MobiDB-lite"/>
    </source>
</evidence>
<evidence type="ECO:0000256" key="2">
    <source>
        <dbReference type="SAM" id="Phobius"/>
    </source>
</evidence>
<keyword evidence="2" id="KW-1133">Transmembrane helix</keyword>
<keyword evidence="2" id="KW-0472">Membrane</keyword>
<feature type="region of interest" description="Disordered" evidence="1">
    <location>
        <begin position="29"/>
        <end position="64"/>
    </location>
</feature>
<accession>A0A3T0D7C6</accession>
<gene>
    <name evidence="3" type="ORF">ELD05_10490</name>
</gene>
<keyword evidence="4" id="KW-1185">Reference proteome</keyword>
<dbReference type="RefSeq" id="WP_011916448.1">
    <property type="nucleotide sequence ID" value="NZ_CP034791.1"/>
</dbReference>
<evidence type="ECO:0000313" key="3">
    <source>
        <dbReference type="EMBL" id="AZT91031.1"/>
    </source>
</evidence>
<reference evidence="3 4" key="1">
    <citation type="submission" date="2018-12" db="EMBL/GenBank/DDBJ databases">
        <title>Genome sequence from the cellulolytic species, Caldicellulosiruptor changbaiensis.</title>
        <authorList>
            <person name="Blumer-Schuette S.E."/>
            <person name="Mendoza C."/>
        </authorList>
    </citation>
    <scope>NUCLEOTIDE SEQUENCE [LARGE SCALE GENOMIC DNA]</scope>
    <source>
        <strain evidence="3 4">CBS-Z</strain>
    </source>
</reference>
<dbReference type="AlphaFoldDB" id="A0A3T0D7C6"/>
<evidence type="ECO:0000313" key="4">
    <source>
        <dbReference type="Proteomes" id="UP000282930"/>
    </source>
</evidence>
<proteinExistence type="predicted"/>
<feature type="transmembrane region" description="Helical" evidence="2">
    <location>
        <begin position="258"/>
        <end position="282"/>
    </location>
</feature>
<keyword evidence="2" id="KW-0812">Transmembrane</keyword>
<feature type="transmembrane region" description="Helical" evidence="2">
    <location>
        <begin position="200"/>
        <end position="220"/>
    </location>
</feature>
<name>A0A3T0D7C6_9FIRM</name>
<feature type="transmembrane region" description="Helical" evidence="2">
    <location>
        <begin position="166"/>
        <end position="188"/>
    </location>
</feature>
<protein>
    <submittedName>
        <fullName evidence="3">YIP1 family protein</fullName>
    </submittedName>
</protein>
<feature type="compositionally biased region" description="Basic and acidic residues" evidence="1">
    <location>
        <begin position="40"/>
        <end position="56"/>
    </location>
</feature>
<dbReference type="KEGG" id="ccha:ELD05_10490"/>
<dbReference type="Proteomes" id="UP000282930">
    <property type="component" value="Chromosome"/>
</dbReference>
<feature type="transmembrane region" description="Helical" evidence="2">
    <location>
        <begin position="120"/>
        <end position="140"/>
    </location>
</feature>
<organism evidence="3 4">
    <name type="scientific">Caldicellulosiruptor changbaiensis</name>
    <dbReference type="NCBI Taxonomy" id="1222016"/>
    <lineage>
        <taxon>Bacteria</taxon>
        <taxon>Bacillati</taxon>
        <taxon>Bacillota</taxon>
        <taxon>Bacillota incertae sedis</taxon>
        <taxon>Caldicellulosiruptorales</taxon>
        <taxon>Caldicellulosiruptoraceae</taxon>
        <taxon>Caldicellulosiruptor</taxon>
    </lineage>
</organism>
<dbReference type="EMBL" id="CP034791">
    <property type="protein sequence ID" value="AZT91031.1"/>
    <property type="molecule type" value="Genomic_DNA"/>
</dbReference>